<dbReference type="Proteomes" id="UP000321933">
    <property type="component" value="Unassembled WGS sequence"/>
</dbReference>
<gene>
    <name evidence="2" type="ORF">FVW59_11260</name>
</gene>
<keyword evidence="2" id="KW-0456">Lyase</keyword>
<keyword evidence="3" id="KW-1185">Reference proteome</keyword>
<dbReference type="OrthoDB" id="9804686at2"/>
<dbReference type="AlphaFoldDB" id="A0A5C8ZTF7"/>
<dbReference type="Gene3D" id="1.50.10.20">
    <property type="match status" value="1"/>
</dbReference>
<organism evidence="2 3">
    <name type="scientific">Parahaliea aestuarii</name>
    <dbReference type="NCBI Taxonomy" id="1852021"/>
    <lineage>
        <taxon>Bacteria</taxon>
        <taxon>Pseudomonadati</taxon>
        <taxon>Pseudomonadota</taxon>
        <taxon>Gammaproteobacteria</taxon>
        <taxon>Cellvibrionales</taxon>
        <taxon>Halieaceae</taxon>
        <taxon>Parahaliea</taxon>
    </lineage>
</organism>
<dbReference type="Pfam" id="PF09492">
    <property type="entry name" value="Pec_lyase"/>
    <property type="match status" value="1"/>
</dbReference>
<evidence type="ECO:0000256" key="1">
    <source>
        <dbReference type="SAM" id="SignalP"/>
    </source>
</evidence>
<feature type="chain" id="PRO_5022929078" evidence="1">
    <location>
        <begin position="24"/>
        <end position="552"/>
    </location>
</feature>
<feature type="signal peptide" evidence="1">
    <location>
        <begin position="1"/>
        <end position="23"/>
    </location>
</feature>
<proteinExistence type="predicted"/>
<dbReference type="GO" id="GO:0016829">
    <property type="term" value="F:lyase activity"/>
    <property type="evidence" value="ECO:0007669"/>
    <property type="project" value="UniProtKB-KW"/>
</dbReference>
<accession>A0A5C8ZTF7</accession>
<dbReference type="EMBL" id="VRYZ01000004">
    <property type="protein sequence ID" value="TXS91725.1"/>
    <property type="molecule type" value="Genomic_DNA"/>
</dbReference>
<keyword evidence="1" id="KW-0732">Signal</keyword>
<evidence type="ECO:0000313" key="2">
    <source>
        <dbReference type="EMBL" id="TXS91725.1"/>
    </source>
</evidence>
<comment type="caution">
    <text evidence="2">The sequence shown here is derived from an EMBL/GenBank/DDBJ whole genome shotgun (WGS) entry which is preliminary data.</text>
</comment>
<dbReference type="SUPFAM" id="SSF81853">
    <property type="entry name" value="Family 10 polysaccharide lyase"/>
    <property type="match status" value="1"/>
</dbReference>
<sequence length="552" mass="61073">MLCRRRLISLLCAGWIWCSPGMAGGGDADASAALQVKVLSAMQRATRFMLDEVSHRGGFVWYYLPDFSRRWGELEATSTMLWVQPPGTASVGHLLLDAYHVTDDGDYLHAAQKVGRAILAAQHSSGGWNYVHDFAGEQALRNWYGRVGRHAWRLEEFQHYLGNATFDDGGTHEATLLLMRLAQAPQQGEVFGPGLERALAFILDSQFPGGGWPQRYPPVADSPIPYADAITFNDGVADGNIRLLLMAWRLTGQQRYRDAALKGMDSYLALQLPHPQPGWALQYHRDGAPAAGRSYEAAALSPAMTAHNLRALMAFYRVTGEQRFLTPIPAALDWLDSLALPAAAVRDGRTHPRVVELGSDRPLYIYRRGSNVDNGAYYFAYQPGKTVRHYPSAGRLDVAALREEYRSILAAGAPTGTLWQRVQQAPALTLPERYINARTLEGIPGSDRELDDRPLTEAEVISLLASLNERGYWPSLQRFTTHPAGQSGMLQTGRDTTRYADTWVGDASDTSPWYLQQPREVIALDRYIANMAKLLGFLSARASVGEREKGAS</sequence>
<name>A0A5C8ZTF7_9GAMM</name>
<dbReference type="InterPro" id="IPR012669">
    <property type="entry name" value="Pectate_lyase"/>
</dbReference>
<protein>
    <submittedName>
        <fullName evidence="2">Pectate lyase</fullName>
    </submittedName>
</protein>
<reference evidence="2 3" key="1">
    <citation type="submission" date="2019-08" db="EMBL/GenBank/DDBJ databases">
        <title>Parahaliea maris sp. nov., isolated from the surface seawater.</title>
        <authorList>
            <person name="Liu Y."/>
        </authorList>
    </citation>
    <scope>NUCLEOTIDE SEQUENCE [LARGE SCALE GENOMIC DNA]</scope>
    <source>
        <strain evidence="2 3">S2-26</strain>
    </source>
</reference>
<evidence type="ECO:0000313" key="3">
    <source>
        <dbReference type="Proteomes" id="UP000321933"/>
    </source>
</evidence>